<evidence type="ECO:0000313" key="7">
    <source>
        <dbReference type="Proteomes" id="UP001292094"/>
    </source>
</evidence>
<evidence type="ECO:0000313" key="6">
    <source>
        <dbReference type="EMBL" id="KAK4328738.1"/>
    </source>
</evidence>
<feature type="chain" id="PRO_5042210077" description="VWFC domain-containing protein" evidence="4">
    <location>
        <begin position="30"/>
        <end position="249"/>
    </location>
</feature>
<keyword evidence="2" id="KW-0964">Secreted</keyword>
<evidence type="ECO:0000256" key="1">
    <source>
        <dbReference type="ARBA" id="ARBA00004613"/>
    </source>
</evidence>
<dbReference type="SMART" id="SM00214">
    <property type="entry name" value="VWC"/>
    <property type="match status" value="1"/>
</dbReference>
<keyword evidence="3 4" id="KW-0732">Signal</keyword>
<dbReference type="AlphaFoldDB" id="A0AAE1QNB6"/>
<keyword evidence="7" id="KW-1185">Reference proteome</keyword>
<dbReference type="Proteomes" id="UP001292094">
    <property type="component" value="Unassembled WGS sequence"/>
</dbReference>
<accession>A0AAE1QNB6</accession>
<sequence>MAVGRRVWGGSITLLQALILILAASSGIATENIDAREGRASPAHLHDRRTATNKTLGECEYGGQWYGKGDVVPTKEPCLVCTCNVSLVCHLRVCPTVPTTTPSGCYKVKKAGQCCPEVVCDGELDGNRLYRDNGGNKVTDVVEFGEAGEHQRQHDVAAQEAAVIGTRRRGGIPTTTNDSSVMGCVRDGALFAEGSAMVSDDECSYCFCIRGKRQCVAPKCILPLEGCRPRYRSFSCCPNFYDCREYYHY</sequence>
<dbReference type="GO" id="GO:0005576">
    <property type="term" value="C:extracellular region"/>
    <property type="evidence" value="ECO:0007669"/>
    <property type="project" value="UniProtKB-SubCell"/>
</dbReference>
<dbReference type="SUPFAM" id="SSF57603">
    <property type="entry name" value="FnI-like domain"/>
    <property type="match status" value="2"/>
</dbReference>
<reference evidence="6" key="1">
    <citation type="submission" date="2023-11" db="EMBL/GenBank/DDBJ databases">
        <title>Genome assemblies of two species of porcelain crab, Petrolisthes cinctipes and Petrolisthes manimaculis (Anomura: Porcellanidae).</title>
        <authorList>
            <person name="Angst P."/>
        </authorList>
    </citation>
    <scope>NUCLEOTIDE SEQUENCE</scope>
    <source>
        <strain evidence="6">PB745_02</strain>
        <tissue evidence="6">Gill</tissue>
    </source>
</reference>
<name>A0AAE1QNB6_9EUCA</name>
<evidence type="ECO:0000259" key="5">
    <source>
        <dbReference type="SMART" id="SM00214"/>
    </source>
</evidence>
<organism evidence="6 7">
    <name type="scientific">Petrolisthes manimaculis</name>
    <dbReference type="NCBI Taxonomy" id="1843537"/>
    <lineage>
        <taxon>Eukaryota</taxon>
        <taxon>Metazoa</taxon>
        <taxon>Ecdysozoa</taxon>
        <taxon>Arthropoda</taxon>
        <taxon>Crustacea</taxon>
        <taxon>Multicrustacea</taxon>
        <taxon>Malacostraca</taxon>
        <taxon>Eumalacostraca</taxon>
        <taxon>Eucarida</taxon>
        <taxon>Decapoda</taxon>
        <taxon>Pleocyemata</taxon>
        <taxon>Anomura</taxon>
        <taxon>Galatheoidea</taxon>
        <taxon>Porcellanidae</taxon>
        <taxon>Petrolisthes</taxon>
    </lineage>
</organism>
<protein>
    <recommendedName>
        <fullName evidence="5">VWFC domain-containing protein</fullName>
    </recommendedName>
</protein>
<dbReference type="InterPro" id="IPR052424">
    <property type="entry name" value="Kielin_Chordin-BMP_Reg"/>
</dbReference>
<feature type="signal peptide" evidence="4">
    <location>
        <begin position="1"/>
        <end position="29"/>
    </location>
</feature>
<comment type="caution">
    <text evidence="6">The sequence shown here is derived from an EMBL/GenBank/DDBJ whole genome shotgun (WGS) entry which is preliminary data.</text>
</comment>
<dbReference type="EMBL" id="JAWZYT010000062">
    <property type="protein sequence ID" value="KAK4328738.1"/>
    <property type="molecule type" value="Genomic_DNA"/>
</dbReference>
<evidence type="ECO:0000256" key="4">
    <source>
        <dbReference type="SAM" id="SignalP"/>
    </source>
</evidence>
<feature type="domain" description="VWFC" evidence="5">
    <location>
        <begin position="59"/>
        <end position="120"/>
    </location>
</feature>
<dbReference type="PANTHER" id="PTHR46698">
    <property type="entry name" value="CROSSVEINLESS 2"/>
    <property type="match status" value="1"/>
</dbReference>
<dbReference type="PANTHER" id="PTHR46698:SF3">
    <property type="entry name" value="TENECTIN ISOFORM 1-RELATED"/>
    <property type="match status" value="1"/>
</dbReference>
<gene>
    <name evidence="6" type="ORF">Pmani_000862</name>
</gene>
<dbReference type="InterPro" id="IPR001007">
    <property type="entry name" value="VWF_dom"/>
</dbReference>
<evidence type="ECO:0000256" key="3">
    <source>
        <dbReference type="ARBA" id="ARBA00022729"/>
    </source>
</evidence>
<proteinExistence type="predicted"/>
<comment type="subcellular location">
    <subcellularLocation>
        <location evidence="1">Secreted</location>
    </subcellularLocation>
</comment>
<evidence type="ECO:0000256" key="2">
    <source>
        <dbReference type="ARBA" id="ARBA00022525"/>
    </source>
</evidence>